<dbReference type="EMBL" id="FOKY01000002">
    <property type="protein sequence ID" value="SFB74023.1"/>
    <property type="molecule type" value="Genomic_DNA"/>
</dbReference>
<organism evidence="1 2">
    <name type="scientific">Brevinema andersonii</name>
    <dbReference type="NCBI Taxonomy" id="34097"/>
    <lineage>
        <taxon>Bacteria</taxon>
        <taxon>Pseudomonadati</taxon>
        <taxon>Spirochaetota</taxon>
        <taxon>Spirochaetia</taxon>
        <taxon>Brevinematales</taxon>
        <taxon>Brevinemataceae</taxon>
        <taxon>Brevinema</taxon>
    </lineage>
</organism>
<gene>
    <name evidence="1" type="ORF">SAMN02745150_00514</name>
</gene>
<keyword evidence="2" id="KW-1185">Reference proteome</keyword>
<accession>A0A1I1DNB2</accession>
<proteinExistence type="predicted"/>
<reference evidence="2" key="1">
    <citation type="submission" date="2016-10" db="EMBL/GenBank/DDBJ databases">
        <authorList>
            <person name="Varghese N."/>
            <person name="Submissions S."/>
        </authorList>
    </citation>
    <scope>NUCLEOTIDE SEQUENCE [LARGE SCALE GENOMIC DNA]</scope>
    <source>
        <strain evidence="2">ATCC 43811</strain>
    </source>
</reference>
<evidence type="ECO:0000313" key="2">
    <source>
        <dbReference type="Proteomes" id="UP000240042"/>
    </source>
</evidence>
<dbReference type="RefSeq" id="WP_092318284.1">
    <property type="nucleotide sequence ID" value="NZ_FOKY01000002.1"/>
</dbReference>
<dbReference type="Proteomes" id="UP000240042">
    <property type="component" value="Unassembled WGS sequence"/>
</dbReference>
<dbReference type="STRING" id="34097.SAMN02745150_00514"/>
<dbReference type="AlphaFoldDB" id="A0A1I1DNB2"/>
<name>A0A1I1DNB2_BREAD</name>
<protein>
    <recommendedName>
        <fullName evidence="3">Lipoprotein</fullName>
    </recommendedName>
</protein>
<evidence type="ECO:0008006" key="3">
    <source>
        <dbReference type="Google" id="ProtNLM"/>
    </source>
</evidence>
<sequence>MKIANILIFSSVFLILGCISSDRGLVKSKDSYEYVYKGRRLLVTFSEGFENEQNLRRTAEMFRFLLEKVPIQEKQDFYIEGLIDDLFYNFHLTGEELFFSQRNITYQNKMLIYGYLDFLYSQFSYNKHQMSPIPLESFNALFAGQNLNRNEYNILIDTAVDFAIKEIFFISILELLERQGRYFYPAKTNEELYRALIYPEVLSYWQYMESHFGRRFLFKAAQKPYSSEAFKSLFSESVSDLEAGYVKKVQANAAKNPLASPENLYESYLQLLELYMSGTKKSLMRE</sequence>
<evidence type="ECO:0000313" key="1">
    <source>
        <dbReference type="EMBL" id="SFB74023.1"/>
    </source>
</evidence>
<dbReference type="PROSITE" id="PS51257">
    <property type="entry name" value="PROKAR_LIPOPROTEIN"/>
    <property type="match status" value="1"/>
</dbReference>